<evidence type="ECO:0000313" key="1">
    <source>
        <dbReference type="EMBL" id="KAJ2965645.1"/>
    </source>
</evidence>
<accession>A0ACC1MF65</accession>
<keyword evidence="2" id="KW-1185">Reference proteome</keyword>
<evidence type="ECO:0000313" key="2">
    <source>
        <dbReference type="Proteomes" id="UP001143910"/>
    </source>
</evidence>
<protein>
    <submittedName>
        <fullName evidence="1">Uncharacterized protein</fullName>
    </submittedName>
</protein>
<proteinExistence type="predicted"/>
<dbReference type="EMBL" id="JANJQO010002906">
    <property type="protein sequence ID" value="KAJ2965645.1"/>
    <property type="molecule type" value="Genomic_DNA"/>
</dbReference>
<dbReference type="Proteomes" id="UP001143910">
    <property type="component" value="Unassembled WGS sequence"/>
</dbReference>
<sequence length="222" mass="24927">MSQMSEKRDGAAASCSINPGVKRRHTSRLTFEEAAVVRKRGRHVCLKREVEAMAYVQSHTSIPVPTVIQVFLDEESREDLSFILMERLRGRQLDTAWPDMTDAARAVTLQQLQYYLEQLQQLKPSSSAHGNKDGESWIGSVSGGPAYDHRLTSRFSVGPFASVAEFNDFLVAPVKQCPRPEWVVKYRGQLPDHYQVHFAHADLSWENILVDGSTGNITGILD</sequence>
<reference evidence="1" key="1">
    <citation type="submission" date="2022-08" db="EMBL/GenBank/DDBJ databases">
        <title>Genome Sequence of Lecanicillium fungicola.</title>
        <authorList>
            <person name="Buettner E."/>
        </authorList>
    </citation>
    <scope>NUCLEOTIDE SEQUENCE</scope>
    <source>
        <strain evidence="1">Babe33</strain>
    </source>
</reference>
<gene>
    <name evidence="1" type="ORF">NQ176_g10516</name>
</gene>
<organism evidence="1 2">
    <name type="scientific">Zarea fungicola</name>
    <dbReference type="NCBI Taxonomy" id="93591"/>
    <lineage>
        <taxon>Eukaryota</taxon>
        <taxon>Fungi</taxon>
        <taxon>Dikarya</taxon>
        <taxon>Ascomycota</taxon>
        <taxon>Pezizomycotina</taxon>
        <taxon>Sordariomycetes</taxon>
        <taxon>Hypocreomycetidae</taxon>
        <taxon>Hypocreales</taxon>
        <taxon>Cordycipitaceae</taxon>
        <taxon>Zarea</taxon>
    </lineage>
</organism>
<comment type="caution">
    <text evidence="1">The sequence shown here is derived from an EMBL/GenBank/DDBJ whole genome shotgun (WGS) entry which is preliminary data.</text>
</comment>
<name>A0ACC1MF65_9HYPO</name>